<dbReference type="Gene3D" id="4.10.470.10">
    <property type="entry name" value="Ricin (A Subunit), domain 2"/>
    <property type="match status" value="1"/>
</dbReference>
<evidence type="ECO:0000256" key="5">
    <source>
        <dbReference type="ARBA" id="ARBA00022801"/>
    </source>
</evidence>
<evidence type="ECO:0000256" key="6">
    <source>
        <dbReference type="ARBA" id="ARBA00022821"/>
    </source>
</evidence>
<protein>
    <recommendedName>
        <fullName evidence="3 8">rRNA N-glycosylase</fullName>
        <ecNumber evidence="3 8">3.2.2.22</ecNumber>
    </recommendedName>
</protein>
<evidence type="ECO:0000256" key="7">
    <source>
        <dbReference type="ARBA" id="ARBA00023193"/>
    </source>
</evidence>
<evidence type="ECO:0000256" key="8">
    <source>
        <dbReference type="RuleBase" id="RU004915"/>
    </source>
</evidence>
<dbReference type="OrthoDB" id="1704365at2759"/>
<keyword evidence="4 8" id="KW-0800">Toxin</keyword>
<keyword evidence="5 8" id="KW-0378">Hydrolase</keyword>
<name>A0A0J8E469_BETVV</name>
<dbReference type="EC" id="3.2.2.22" evidence="3 8"/>
<gene>
    <name evidence="10" type="ORF">BVRB_4g097610</name>
</gene>
<organism evidence="10 11">
    <name type="scientific">Beta vulgaris subsp. vulgaris</name>
    <name type="common">Beet</name>
    <dbReference type="NCBI Taxonomy" id="3555"/>
    <lineage>
        <taxon>Eukaryota</taxon>
        <taxon>Viridiplantae</taxon>
        <taxon>Streptophyta</taxon>
        <taxon>Embryophyta</taxon>
        <taxon>Tracheophyta</taxon>
        <taxon>Spermatophyta</taxon>
        <taxon>Magnoliopsida</taxon>
        <taxon>eudicotyledons</taxon>
        <taxon>Gunneridae</taxon>
        <taxon>Pentapetalae</taxon>
        <taxon>Caryophyllales</taxon>
        <taxon>Chenopodiaceae</taxon>
        <taxon>Betoideae</taxon>
        <taxon>Beta</taxon>
    </lineage>
</organism>
<dbReference type="InterPro" id="IPR036041">
    <property type="entry name" value="Ribosome-inact_prot_sf"/>
</dbReference>
<dbReference type="InterPro" id="IPR017988">
    <property type="entry name" value="Ribosome_inactivat_prot_CS"/>
</dbReference>
<dbReference type="InterPro" id="IPR001574">
    <property type="entry name" value="Ribosome_inactivat_prot"/>
</dbReference>
<feature type="signal peptide" evidence="9">
    <location>
        <begin position="1"/>
        <end position="25"/>
    </location>
</feature>
<evidence type="ECO:0000256" key="1">
    <source>
        <dbReference type="ARBA" id="ARBA00000237"/>
    </source>
</evidence>
<keyword evidence="6 8" id="KW-0611">Plant defense</keyword>
<comment type="catalytic activity">
    <reaction evidence="1 8">
        <text>Endohydrolysis of the N-glycosidic bond at one specific adenosine on the 28S rRNA.</text>
        <dbReference type="EC" id="3.2.2.22"/>
    </reaction>
</comment>
<feature type="chain" id="PRO_5005296771" description="rRNA N-glycosylase" evidence="9">
    <location>
        <begin position="26"/>
        <end position="325"/>
    </location>
</feature>
<dbReference type="SUPFAM" id="SSF56371">
    <property type="entry name" value="Ribosome inactivating proteins (RIP)"/>
    <property type="match status" value="1"/>
</dbReference>
<accession>A0A0J8E469</accession>
<dbReference type="Gene3D" id="3.40.420.10">
    <property type="entry name" value="Ricin (A subunit), domain 1"/>
    <property type="match status" value="1"/>
</dbReference>
<dbReference type="PROSITE" id="PS00275">
    <property type="entry name" value="SHIGA_RICIN"/>
    <property type="match status" value="1"/>
</dbReference>
<evidence type="ECO:0000256" key="9">
    <source>
        <dbReference type="SAM" id="SignalP"/>
    </source>
</evidence>
<dbReference type="GO" id="GO:0017148">
    <property type="term" value="P:negative regulation of translation"/>
    <property type="evidence" value="ECO:0007669"/>
    <property type="project" value="UniProtKB-KW"/>
</dbReference>
<dbReference type="Proteomes" id="UP000035740">
    <property type="component" value="Unassembled WGS sequence"/>
</dbReference>
<dbReference type="GO" id="GO:0006952">
    <property type="term" value="P:defense response"/>
    <property type="evidence" value="ECO:0007669"/>
    <property type="project" value="UniProtKB-KW"/>
</dbReference>
<evidence type="ECO:0000256" key="4">
    <source>
        <dbReference type="ARBA" id="ARBA00022656"/>
    </source>
</evidence>
<evidence type="ECO:0000256" key="2">
    <source>
        <dbReference type="ARBA" id="ARBA00008544"/>
    </source>
</evidence>
<dbReference type="InterPro" id="IPR016138">
    <property type="entry name" value="Ribosome_inactivat_prot_sub1"/>
</dbReference>
<comment type="similarity">
    <text evidence="2">Belongs to the ribosome-inactivating protein family. Type 1 RIP subfamily.</text>
</comment>
<keyword evidence="7 8" id="KW-0652">Protein synthesis inhibitor</keyword>
<dbReference type="PRINTS" id="PR00396">
    <property type="entry name" value="SHIGARICIN"/>
</dbReference>
<dbReference type="PANTHER" id="PTHR33453:SF34">
    <property type="entry name" value="RIBOSOME-INACTIVATING PROTEIN"/>
    <property type="match status" value="1"/>
</dbReference>
<dbReference type="GO" id="GO:0030598">
    <property type="term" value="F:rRNA N-glycosylase activity"/>
    <property type="evidence" value="ECO:0007669"/>
    <property type="project" value="UniProtKB-EC"/>
</dbReference>
<sequence>MKMAHGIVATVCLWCIILVMRPSSALEEVSRQEELHLGAYATETYDLSGGTKGYSQFLTNLRKKLEATKACNMPVTRANLPAGAEYVLVDLKVTPVQYVTLAIRVNNVYLVAYRVGGKTQGTFLNEPDVTFARSKLFDKNDNQPTLRYDSNYANIEAVGGSRKDLLLGLQELRKRIVAFFDPNKPVSAAEEAQFILTSIQMVSEAARFKYIENLVVKSGLSTSFKPDSKMIDLQTNWGKISKAVHQSNGQVPNQCVTISPPIVIAGKTWNLVSDIKIDVILLMYNSNNANNQLFSKSVASYINKAADIAGGVGDPELAILEDSLM</sequence>
<dbReference type="PANTHER" id="PTHR33453">
    <property type="match status" value="1"/>
</dbReference>
<keyword evidence="9" id="KW-0732">Signal</keyword>
<dbReference type="Pfam" id="PF00161">
    <property type="entry name" value="RIP"/>
    <property type="match status" value="1"/>
</dbReference>
<evidence type="ECO:0000256" key="3">
    <source>
        <dbReference type="ARBA" id="ARBA00012001"/>
    </source>
</evidence>
<dbReference type="Gramene" id="KMS97910">
    <property type="protein sequence ID" value="KMS97910"/>
    <property type="gene ID" value="BVRB_4g097610"/>
</dbReference>
<dbReference type="EMBL" id="KQ090288">
    <property type="protein sequence ID" value="KMS97910.1"/>
    <property type="molecule type" value="Genomic_DNA"/>
</dbReference>
<evidence type="ECO:0000313" key="11">
    <source>
        <dbReference type="Proteomes" id="UP000035740"/>
    </source>
</evidence>
<reference evidence="10 11" key="1">
    <citation type="journal article" date="2014" name="Nature">
        <title>The genome of the recently domesticated crop plant sugar beet (Beta vulgaris).</title>
        <authorList>
            <person name="Dohm J.C."/>
            <person name="Minoche A.E."/>
            <person name="Holtgrawe D."/>
            <person name="Capella-Gutierrez S."/>
            <person name="Zakrzewski F."/>
            <person name="Tafer H."/>
            <person name="Rupp O."/>
            <person name="Sorensen T.R."/>
            <person name="Stracke R."/>
            <person name="Reinhardt R."/>
            <person name="Goesmann A."/>
            <person name="Kraft T."/>
            <person name="Schulz B."/>
            <person name="Stadler P.F."/>
            <person name="Schmidt T."/>
            <person name="Gabaldon T."/>
            <person name="Lehrach H."/>
            <person name="Weisshaar B."/>
            <person name="Himmelbauer H."/>
        </authorList>
    </citation>
    <scope>NUCLEOTIDE SEQUENCE [LARGE SCALE GENOMIC DNA]</scope>
    <source>
        <tissue evidence="10">Taproot</tissue>
    </source>
</reference>
<dbReference type="GO" id="GO:0090729">
    <property type="term" value="F:toxin activity"/>
    <property type="evidence" value="ECO:0007669"/>
    <property type="project" value="UniProtKB-KW"/>
</dbReference>
<proteinExistence type="inferred from homology"/>
<evidence type="ECO:0000313" key="10">
    <source>
        <dbReference type="EMBL" id="KMS97910.1"/>
    </source>
</evidence>
<dbReference type="AlphaFoldDB" id="A0A0J8E469"/>
<keyword evidence="11" id="KW-1185">Reference proteome</keyword>
<dbReference type="InterPro" id="IPR017989">
    <property type="entry name" value="Ribosome_inactivat_1/2"/>
</dbReference>
<dbReference type="InterPro" id="IPR016139">
    <property type="entry name" value="Ribosome_inactivat_prot_sub2"/>
</dbReference>